<dbReference type="GO" id="GO:0005737">
    <property type="term" value="C:cytoplasm"/>
    <property type="evidence" value="ECO:0007669"/>
    <property type="project" value="UniProtKB-SubCell"/>
</dbReference>
<dbReference type="FunFam" id="3.40.50.1440:FF:000001">
    <property type="entry name" value="Cell division protein FtsZ"/>
    <property type="match status" value="1"/>
</dbReference>
<keyword evidence="3 4" id="KW-0342">GTP-binding</keyword>
<reference evidence="10" key="1">
    <citation type="submission" date="2022-08" db="EMBL/GenBank/DDBJ databases">
        <title>Genomic Encyclopedia of Type Strains, Phase V (KMG-V): Genome sequencing to study the core and pangenomes of soil and plant-associated prokaryotes.</title>
        <authorList>
            <person name="Whitman W."/>
        </authorList>
    </citation>
    <scope>NUCLEOTIDE SEQUENCE</scope>
    <source>
        <strain evidence="10">SP3049</strain>
    </source>
</reference>
<organism evidence="10 11">
    <name type="scientific">Salinibacter ruber</name>
    <dbReference type="NCBI Taxonomy" id="146919"/>
    <lineage>
        <taxon>Bacteria</taxon>
        <taxon>Pseudomonadati</taxon>
        <taxon>Rhodothermota</taxon>
        <taxon>Rhodothermia</taxon>
        <taxon>Rhodothermales</taxon>
        <taxon>Salinibacteraceae</taxon>
        <taxon>Salinibacter</taxon>
    </lineage>
</organism>
<dbReference type="PANTHER" id="PTHR30314:SF3">
    <property type="entry name" value="MITOCHONDRIAL DIVISION PROTEIN FSZA"/>
    <property type="match status" value="1"/>
</dbReference>
<dbReference type="GeneID" id="83727482"/>
<feature type="binding site" evidence="4">
    <location>
        <position position="147"/>
    </location>
    <ligand>
        <name>GTP</name>
        <dbReference type="ChEBI" id="CHEBI:37565"/>
    </ligand>
</feature>
<dbReference type="PANTHER" id="PTHR30314">
    <property type="entry name" value="CELL DIVISION PROTEIN FTSZ-RELATED"/>
    <property type="match status" value="1"/>
</dbReference>
<feature type="binding site" evidence="4">
    <location>
        <position position="195"/>
    </location>
    <ligand>
        <name>GTP</name>
        <dbReference type="ChEBI" id="CHEBI:37565"/>
    </ligand>
</feature>
<dbReference type="SUPFAM" id="SSF52490">
    <property type="entry name" value="Tubulin nucleotide-binding domain-like"/>
    <property type="match status" value="1"/>
</dbReference>
<dbReference type="RefSeq" id="WP_112903113.1">
    <property type="nucleotide sequence ID" value="NZ_CALTRY010000002.1"/>
</dbReference>
<dbReference type="AlphaFoldDB" id="A0A9X2R6P6"/>
<feature type="compositionally biased region" description="Acidic residues" evidence="7">
    <location>
        <begin position="326"/>
        <end position="335"/>
    </location>
</feature>
<dbReference type="InterPro" id="IPR045061">
    <property type="entry name" value="FtsZ/CetZ"/>
</dbReference>
<protein>
    <recommendedName>
        <fullName evidence="4 5">Cell division protein FtsZ</fullName>
    </recommendedName>
</protein>
<evidence type="ECO:0000313" key="10">
    <source>
        <dbReference type="EMBL" id="MCS3709635.1"/>
    </source>
</evidence>
<evidence type="ECO:0000256" key="6">
    <source>
        <dbReference type="RuleBase" id="RU000631"/>
    </source>
</evidence>
<comment type="subcellular location">
    <subcellularLocation>
        <location evidence="4">Cytoplasm</location>
    </subcellularLocation>
    <text evidence="4">Assembles at midcell at the inner surface of the cytoplasmic membrane.</text>
</comment>
<dbReference type="PRINTS" id="PR00423">
    <property type="entry name" value="CELLDVISFTSZ"/>
</dbReference>
<dbReference type="GO" id="GO:0051258">
    <property type="term" value="P:protein polymerization"/>
    <property type="evidence" value="ECO:0007669"/>
    <property type="project" value="UniProtKB-UniRule"/>
</dbReference>
<keyword evidence="4 6" id="KW-0132">Cell division</keyword>
<keyword evidence="4" id="KW-0963">Cytoplasm</keyword>
<evidence type="ECO:0000256" key="4">
    <source>
        <dbReference type="HAMAP-Rule" id="MF_00909"/>
    </source>
</evidence>
<feature type="region of interest" description="Disordered" evidence="7">
    <location>
        <begin position="322"/>
        <end position="439"/>
    </location>
</feature>
<dbReference type="InterPro" id="IPR003008">
    <property type="entry name" value="Tubulin_FtsZ_GTPase"/>
</dbReference>
<keyword evidence="4 6" id="KW-0717">Septation</keyword>
<proteinExistence type="inferred from homology"/>
<sequence>MDQDFSSKFSFDDAANEEAKICVVGVGGGGGNAINNMVQKGIHGSVEFIAVNTDSQALSENRAPQKIQAGQDLTSGLGAGARPSVGAEAIEESSEEIRQALDGYDMAFITAGMGGGTGTGGAPVVAAIARSLDILTVAIVTKPFDCEGSRRMNTAQEGIELLRENVDTLIVIPNERLLDIADPDTSLIEAFEKADEVLYNATRGISDLITVHGLINLDFADVQTTMKDGGTALMGSATATGENRSEKAAVQAISSPLLDGLSIAGATNVLVNITSGPSLGIREATQATSVIQKEAGEDVEVIFGTVIEEDIEDKLRVTVIATGFDRDEEPEDEGDDGRRTVPLEDQNEDDDPADYKGETNLRQLDTPAYERRNAPLRSEPSEDEPTDETDGESEDDTPNIRRLEADDLNERTDRDERSRSDEETDDDTDTPAFLRKMMD</sequence>
<dbReference type="CDD" id="cd02201">
    <property type="entry name" value="FtsZ_type1"/>
    <property type="match status" value="1"/>
</dbReference>
<dbReference type="InterPro" id="IPR036525">
    <property type="entry name" value="Tubulin/FtsZ_GTPase_sf"/>
</dbReference>
<dbReference type="InterPro" id="IPR000158">
    <property type="entry name" value="Cell_div_FtsZ"/>
</dbReference>
<accession>A0A9X2R6P6</accession>
<feature type="binding site" evidence="4">
    <location>
        <position position="151"/>
    </location>
    <ligand>
        <name>GTP</name>
        <dbReference type="ChEBI" id="CHEBI:37565"/>
    </ligand>
</feature>
<dbReference type="Pfam" id="PF00091">
    <property type="entry name" value="Tubulin"/>
    <property type="match status" value="1"/>
</dbReference>
<dbReference type="GO" id="GO:0003924">
    <property type="term" value="F:GTPase activity"/>
    <property type="evidence" value="ECO:0007669"/>
    <property type="project" value="UniProtKB-UniRule"/>
</dbReference>
<keyword evidence="2 4" id="KW-0547">Nucleotide-binding</keyword>
<dbReference type="InterPro" id="IPR008280">
    <property type="entry name" value="Tub_FtsZ_C"/>
</dbReference>
<feature type="binding site" evidence="4">
    <location>
        <begin position="28"/>
        <end position="32"/>
    </location>
    <ligand>
        <name>GTP</name>
        <dbReference type="ChEBI" id="CHEBI:37565"/>
    </ligand>
</feature>
<dbReference type="HAMAP" id="MF_00909">
    <property type="entry name" value="FtsZ"/>
    <property type="match status" value="1"/>
</dbReference>
<dbReference type="GO" id="GO:0000917">
    <property type="term" value="P:division septum assembly"/>
    <property type="evidence" value="ECO:0007669"/>
    <property type="project" value="UniProtKB-KW"/>
</dbReference>
<comment type="subunit">
    <text evidence="4">Homodimer. Polymerizes to form a dynamic ring structure in a strictly GTP-dependent manner. Interacts directly with several other division proteins.</text>
</comment>
<dbReference type="PROSITE" id="PS01135">
    <property type="entry name" value="FTSZ_2"/>
    <property type="match status" value="1"/>
</dbReference>
<feature type="domain" description="Tubulin/FtsZ GTPase" evidence="8">
    <location>
        <begin position="20"/>
        <end position="213"/>
    </location>
</feature>
<evidence type="ECO:0000313" key="11">
    <source>
        <dbReference type="Proteomes" id="UP001155057"/>
    </source>
</evidence>
<feature type="compositionally biased region" description="Acidic residues" evidence="7">
    <location>
        <begin position="381"/>
        <end position="397"/>
    </location>
</feature>
<gene>
    <name evidence="4" type="primary">ftsZ</name>
    <name evidence="10" type="ORF">GGP61_001238</name>
</gene>
<feature type="compositionally biased region" description="Basic and acidic residues" evidence="7">
    <location>
        <begin position="398"/>
        <end position="421"/>
    </location>
</feature>
<evidence type="ECO:0000256" key="3">
    <source>
        <dbReference type="ARBA" id="ARBA00023134"/>
    </source>
</evidence>
<comment type="caution">
    <text evidence="10">The sequence shown here is derived from an EMBL/GenBank/DDBJ whole genome shotgun (WGS) entry which is preliminary data.</text>
</comment>
<dbReference type="NCBIfam" id="TIGR00065">
    <property type="entry name" value="ftsZ"/>
    <property type="match status" value="1"/>
</dbReference>
<dbReference type="EMBL" id="JANUAE010000003">
    <property type="protein sequence ID" value="MCS3709635.1"/>
    <property type="molecule type" value="Genomic_DNA"/>
</dbReference>
<dbReference type="InterPro" id="IPR020805">
    <property type="entry name" value="Cell_div_FtsZ_CS"/>
</dbReference>
<dbReference type="InterPro" id="IPR018316">
    <property type="entry name" value="Tubulin/FtsZ_2-layer-sand-dom"/>
</dbReference>
<evidence type="ECO:0000256" key="5">
    <source>
        <dbReference type="NCBIfam" id="TIGR00065"/>
    </source>
</evidence>
<dbReference type="SMART" id="SM00865">
    <property type="entry name" value="Tubulin_C"/>
    <property type="match status" value="1"/>
</dbReference>
<evidence type="ECO:0000259" key="9">
    <source>
        <dbReference type="SMART" id="SM00865"/>
    </source>
</evidence>
<dbReference type="SUPFAM" id="SSF55307">
    <property type="entry name" value="Tubulin C-terminal domain-like"/>
    <property type="match status" value="1"/>
</dbReference>
<dbReference type="InterPro" id="IPR024757">
    <property type="entry name" value="FtsZ_C"/>
</dbReference>
<dbReference type="Pfam" id="PF12327">
    <property type="entry name" value="FtsZ_C"/>
    <property type="match status" value="1"/>
</dbReference>
<dbReference type="GO" id="GO:0005525">
    <property type="term" value="F:GTP binding"/>
    <property type="evidence" value="ECO:0007669"/>
    <property type="project" value="UniProtKB-UniRule"/>
</dbReference>
<evidence type="ECO:0000259" key="8">
    <source>
        <dbReference type="SMART" id="SM00864"/>
    </source>
</evidence>
<dbReference type="SMART" id="SM00864">
    <property type="entry name" value="Tubulin"/>
    <property type="match status" value="1"/>
</dbReference>
<comment type="function">
    <text evidence="4 6">Essential cell division protein that forms a contractile ring structure (Z ring) at the future cell division site. The regulation of the ring assembly controls the timing and the location of cell division. One of the functions of the FtsZ ring is to recruit other cell division proteins to the septum to produce a new cell wall between the dividing cells. Binds GTP and shows GTPase activity.</text>
</comment>
<dbReference type="InterPro" id="IPR037103">
    <property type="entry name" value="Tubulin/FtsZ-like_C"/>
</dbReference>
<evidence type="ECO:0000256" key="2">
    <source>
        <dbReference type="ARBA" id="ARBA00022741"/>
    </source>
</evidence>
<dbReference type="GO" id="GO:0032153">
    <property type="term" value="C:cell division site"/>
    <property type="evidence" value="ECO:0007669"/>
    <property type="project" value="UniProtKB-UniRule"/>
</dbReference>
<evidence type="ECO:0000256" key="1">
    <source>
        <dbReference type="ARBA" id="ARBA00009690"/>
    </source>
</evidence>
<dbReference type="Gene3D" id="3.30.1330.20">
    <property type="entry name" value="Tubulin/FtsZ, C-terminal domain"/>
    <property type="match status" value="1"/>
</dbReference>
<keyword evidence="4 6" id="KW-0131">Cell cycle</keyword>
<dbReference type="PROSITE" id="PS01134">
    <property type="entry name" value="FTSZ_1"/>
    <property type="match status" value="1"/>
</dbReference>
<evidence type="ECO:0000256" key="7">
    <source>
        <dbReference type="SAM" id="MobiDB-lite"/>
    </source>
</evidence>
<dbReference type="Proteomes" id="UP001155057">
    <property type="component" value="Unassembled WGS sequence"/>
</dbReference>
<comment type="similarity">
    <text evidence="1 4 6">Belongs to the FtsZ family.</text>
</comment>
<dbReference type="GO" id="GO:0043093">
    <property type="term" value="P:FtsZ-dependent cytokinesis"/>
    <property type="evidence" value="ECO:0007669"/>
    <property type="project" value="UniProtKB-UniRule"/>
</dbReference>
<dbReference type="Gene3D" id="3.40.50.1440">
    <property type="entry name" value="Tubulin/FtsZ, GTPase domain"/>
    <property type="match status" value="1"/>
</dbReference>
<feature type="binding site" evidence="4">
    <location>
        <begin position="116"/>
        <end position="118"/>
    </location>
    <ligand>
        <name>GTP</name>
        <dbReference type="ChEBI" id="CHEBI:37565"/>
    </ligand>
</feature>
<name>A0A9X2R6P6_9BACT</name>
<feature type="domain" description="Tubulin/FtsZ 2-layer sandwich" evidence="9">
    <location>
        <begin position="215"/>
        <end position="333"/>
    </location>
</feature>